<dbReference type="Proteomes" id="UP000280455">
    <property type="component" value="Chromosome"/>
</dbReference>
<organism evidence="1 2">
    <name type="scientific">Pseudomonas chlororaphis subsp. aureofaciens</name>
    <dbReference type="NCBI Taxonomy" id="587851"/>
    <lineage>
        <taxon>Bacteria</taxon>
        <taxon>Pseudomonadati</taxon>
        <taxon>Pseudomonadota</taxon>
        <taxon>Gammaproteobacteria</taxon>
        <taxon>Pseudomonadales</taxon>
        <taxon>Pseudomonadaceae</taxon>
        <taxon>Pseudomonas</taxon>
    </lineage>
</organism>
<evidence type="ECO:0000313" key="2">
    <source>
        <dbReference type="Proteomes" id="UP000280455"/>
    </source>
</evidence>
<protein>
    <submittedName>
        <fullName evidence="1">Uncharacterized protein</fullName>
    </submittedName>
</protein>
<gene>
    <name evidence="1" type="ORF">C4K07_5335</name>
</gene>
<accession>A0AAD0ZN12</accession>
<dbReference type="EMBL" id="CP027750">
    <property type="protein sequence ID" value="AZE32094.1"/>
    <property type="molecule type" value="Genomic_DNA"/>
</dbReference>
<name>A0AAD0ZN12_9PSED</name>
<sequence length="90" mass="8901">MSSQKVLRPSQPAAAATPIACTELSGYPPVAAAEHREAAIDREAGAALGRAGGPATSVARTIAAFGSGYIDCVTGLQGASGQKKAPHAGR</sequence>
<proteinExistence type="predicted"/>
<evidence type="ECO:0000313" key="1">
    <source>
        <dbReference type="EMBL" id="AZE32094.1"/>
    </source>
</evidence>
<reference evidence="1 2" key="1">
    <citation type="submission" date="2018-03" db="EMBL/GenBank/DDBJ databases">
        <title>Diversity of phytobeneficial traits revealed by whole-genome analysis of worldwide-isolated phenazine-producing Pseudomonas spp.</title>
        <authorList>
            <person name="Biessy A."/>
            <person name="Novinscak A."/>
            <person name="Blom J."/>
            <person name="Leger G."/>
            <person name="Thomashow L.S."/>
            <person name="Cazorla F.M."/>
            <person name="Josic D."/>
            <person name="Filion M."/>
        </authorList>
    </citation>
    <scope>NUCLEOTIDE SEQUENCE [LARGE SCALE GENOMIC DNA]</scope>
    <source>
        <strain evidence="1 2">ChPhzS24</strain>
    </source>
</reference>
<dbReference type="AlphaFoldDB" id="A0AAD0ZN12"/>